<dbReference type="Proteomes" id="UP001628179">
    <property type="component" value="Unassembled WGS sequence"/>
</dbReference>
<protein>
    <submittedName>
        <fullName evidence="2">Uncharacterized protein</fullName>
    </submittedName>
</protein>
<accession>A0ABQ0GQH9</accession>
<dbReference type="GeneID" id="98180935"/>
<name>A0ABQ0GQH9_9PEZI</name>
<dbReference type="RefSeq" id="XP_070921713.1">
    <property type="nucleotide sequence ID" value="XM_071065612.1"/>
</dbReference>
<evidence type="ECO:0000313" key="3">
    <source>
        <dbReference type="Proteomes" id="UP001628179"/>
    </source>
</evidence>
<dbReference type="EMBL" id="BAAFSV010000006">
    <property type="protein sequence ID" value="GAB1319983.1"/>
    <property type="molecule type" value="Genomic_DNA"/>
</dbReference>
<organism evidence="2 3">
    <name type="scientific">Madurella fahalii</name>
    <dbReference type="NCBI Taxonomy" id="1157608"/>
    <lineage>
        <taxon>Eukaryota</taxon>
        <taxon>Fungi</taxon>
        <taxon>Dikarya</taxon>
        <taxon>Ascomycota</taxon>
        <taxon>Pezizomycotina</taxon>
        <taxon>Sordariomycetes</taxon>
        <taxon>Sordariomycetidae</taxon>
        <taxon>Sordariales</taxon>
        <taxon>Sordariales incertae sedis</taxon>
        <taxon>Madurella</taxon>
    </lineage>
</organism>
<evidence type="ECO:0000256" key="1">
    <source>
        <dbReference type="SAM" id="MobiDB-lite"/>
    </source>
</evidence>
<gene>
    <name evidence="2" type="ORF">MFIFM68171_10193</name>
</gene>
<feature type="compositionally biased region" description="Acidic residues" evidence="1">
    <location>
        <begin position="69"/>
        <end position="80"/>
    </location>
</feature>
<sequence>MNQQQPIFNIFAERLAVDKRGLCAVCNPDLDCPTQMVHPQCLAQLAPPEIAAVFAEEEAGEPYVFGPLDYDDSDEEEEPTSELPTQQADNVPAAAEPQTGQVAVVLWCSTCRKPTPNIEPGYKKCNKCRQKDHDRRESLKAQGKCNRCYKPIGKSNSLVLCSSCAKWRKAKDKARRPAKRSNK</sequence>
<keyword evidence="3" id="KW-1185">Reference proteome</keyword>
<feature type="region of interest" description="Disordered" evidence="1">
    <location>
        <begin position="65"/>
        <end position="97"/>
    </location>
</feature>
<comment type="caution">
    <text evidence="2">The sequence shown here is derived from an EMBL/GenBank/DDBJ whole genome shotgun (WGS) entry which is preliminary data.</text>
</comment>
<reference evidence="2 3" key="1">
    <citation type="submission" date="2024-09" db="EMBL/GenBank/DDBJ databases">
        <title>Itraconazole resistance in Madurella fahalii resulting from another homologue of gene encoding cytochrome P450 14-alpha sterol demethylase (CYP51).</title>
        <authorList>
            <person name="Yoshioka I."/>
            <person name="Fahal A.H."/>
            <person name="Kaneko S."/>
            <person name="Yaguchi T."/>
        </authorList>
    </citation>
    <scope>NUCLEOTIDE SEQUENCE [LARGE SCALE GENOMIC DNA]</scope>
    <source>
        <strain evidence="2 3">IFM 68171</strain>
    </source>
</reference>
<evidence type="ECO:0000313" key="2">
    <source>
        <dbReference type="EMBL" id="GAB1319983.1"/>
    </source>
</evidence>
<proteinExistence type="predicted"/>